<gene>
    <name evidence="6" type="ORF">OPV22_007968</name>
</gene>
<evidence type="ECO:0000313" key="6">
    <source>
        <dbReference type="EMBL" id="KAJ8497416.1"/>
    </source>
</evidence>
<dbReference type="GO" id="GO:0016020">
    <property type="term" value="C:membrane"/>
    <property type="evidence" value="ECO:0007669"/>
    <property type="project" value="TreeGrafter"/>
</dbReference>
<dbReference type="GO" id="GO:0017110">
    <property type="term" value="F:nucleoside diphosphate phosphatase activity"/>
    <property type="evidence" value="ECO:0007669"/>
    <property type="project" value="TreeGrafter"/>
</dbReference>
<evidence type="ECO:0000313" key="7">
    <source>
        <dbReference type="Proteomes" id="UP001222027"/>
    </source>
</evidence>
<evidence type="ECO:0000256" key="3">
    <source>
        <dbReference type="PIRSR" id="PIRSR600407-1"/>
    </source>
</evidence>
<keyword evidence="5" id="KW-0472">Membrane</keyword>
<proteinExistence type="inferred from homology"/>
<dbReference type="GO" id="GO:0005524">
    <property type="term" value="F:ATP binding"/>
    <property type="evidence" value="ECO:0007669"/>
    <property type="project" value="UniProtKB-KW"/>
</dbReference>
<feature type="transmembrane region" description="Helical" evidence="5">
    <location>
        <begin position="551"/>
        <end position="575"/>
    </location>
</feature>
<keyword evidence="4" id="KW-0547">Nucleotide-binding</keyword>
<keyword evidence="5" id="KW-1133">Transmembrane helix</keyword>
<protein>
    <recommendedName>
        <fullName evidence="8">Apyrase</fullName>
    </recommendedName>
</protein>
<dbReference type="PANTHER" id="PTHR11782:SF125">
    <property type="entry name" value="APYRASE 7-RELATED"/>
    <property type="match status" value="1"/>
</dbReference>
<reference evidence="6 7" key="1">
    <citation type="submission" date="2022-12" db="EMBL/GenBank/DDBJ databases">
        <title>Chromosome-scale assembly of the Ensete ventricosum genome.</title>
        <authorList>
            <person name="Dussert Y."/>
            <person name="Stocks J."/>
            <person name="Wendawek A."/>
            <person name="Woldeyes F."/>
            <person name="Nichols R.A."/>
            <person name="Borrell J.S."/>
        </authorList>
    </citation>
    <scope>NUCLEOTIDE SEQUENCE [LARGE SCALE GENOMIC DNA]</scope>
    <source>
        <strain evidence="7">cv. Maze</strain>
        <tissue evidence="6">Seeds</tissue>
    </source>
</reference>
<sequence length="728" mass="80160">MRLSLSLQDLKSFSKLNSGGVDDLVNDRSYGHAKALRSLQREGAASSFSKEKSSASTPTKRKILVRATICVITVLLLVPLILLFSRFFRTYWSREASEYSVVLDCGSTGTRVYVYKWTIDQNEGTRNFPIALRSLPEGPQRTPATQSGRAYHRMETEPGFHKLVHNESGLRAAMQPLLQWAETQIPKHAHKGTSLFLYATAGVRRLPSSDSEWLLEKAWTILKNSSFLCRKDWVKIISGMEEAYYGWIALNYRMGFLGSLPVGKTYGSLDLGGSSLQVTFETETPTQDDTGVELRIASASHHLSAYSLSGYGLNDAFDKSVAHLFRKIVGVTANINTDKLQLKHPCLNTGYREEYTCSRCSSASLEGSPLIGGKTMTKGLTGTTVELLGAPEWDKCSALAKLTVNQSAWSNLSSGVDCEVKPCALTDGLPHPHGKFYAMSGFYVVFRFFNLSSEASLEDVLKRGQDFCGETWEDAKNSVAPQPFIEQYCFRAPYVASLLRDGLHIKDNEVIIGSGSITWTLGVALLEAGQTLSNIVPAQGYNIVHADIHPAILIVLLLMSVVLLCCALSCASNWIPRFSRRSYLPLFRHNSVTNSVLNIPSPFKFQRWSPIISGDGRIKTPLSPTIGGSGQHPFSMRHDLGGSSIQLSESSVHPLVVSHSSSSGSLGQMQFGNGAGTFWPPHREVALQPWLDGIHKPQIFMMCCRTFLCLSTANFPRQTEVDEVLSSS</sequence>
<dbReference type="InterPro" id="IPR000407">
    <property type="entry name" value="GDA1_CD39_NTPase"/>
</dbReference>
<dbReference type="CDD" id="cd24043">
    <property type="entry name" value="ASKHA_NBD_AtAPY7-like"/>
    <property type="match status" value="1"/>
</dbReference>
<organism evidence="6 7">
    <name type="scientific">Ensete ventricosum</name>
    <name type="common">Abyssinian banana</name>
    <name type="synonym">Musa ensete</name>
    <dbReference type="NCBI Taxonomy" id="4639"/>
    <lineage>
        <taxon>Eukaryota</taxon>
        <taxon>Viridiplantae</taxon>
        <taxon>Streptophyta</taxon>
        <taxon>Embryophyta</taxon>
        <taxon>Tracheophyta</taxon>
        <taxon>Spermatophyta</taxon>
        <taxon>Magnoliopsida</taxon>
        <taxon>Liliopsida</taxon>
        <taxon>Zingiberales</taxon>
        <taxon>Musaceae</taxon>
        <taxon>Ensete</taxon>
    </lineage>
</organism>
<keyword evidence="2" id="KW-0378">Hydrolase</keyword>
<evidence type="ECO:0000256" key="1">
    <source>
        <dbReference type="ARBA" id="ARBA00009283"/>
    </source>
</evidence>
<evidence type="ECO:0008006" key="8">
    <source>
        <dbReference type="Google" id="ProtNLM"/>
    </source>
</evidence>
<dbReference type="AlphaFoldDB" id="A0AAV8R5K4"/>
<keyword evidence="4" id="KW-0067">ATP-binding</keyword>
<dbReference type="EMBL" id="JAQQAF010000003">
    <property type="protein sequence ID" value="KAJ8497416.1"/>
    <property type="molecule type" value="Genomic_DNA"/>
</dbReference>
<dbReference type="GO" id="GO:0009134">
    <property type="term" value="P:nucleoside diphosphate catabolic process"/>
    <property type="evidence" value="ECO:0007669"/>
    <property type="project" value="TreeGrafter"/>
</dbReference>
<dbReference type="Pfam" id="PF01150">
    <property type="entry name" value="GDA1_CD39"/>
    <property type="match status" value="1"/>
</dbReference>
<evidence type="ECO:0000256" key="4">
    <source>
        <dbReference type="PIRSR" id="PIRSR600407-2"/>
    </source>
</evidence>
<feature type="transmembrane region" description="Helical" evidence="5">
    <location>
        <begin position="63"/>
        <end position="84"/>
    </location>
</feature>
<comment type="similarity">
    <text evidence="1">Belongs to the GDA1/CD39 NTPase family.</text>
</comment>
<evidence type="ECO:0000256" key="5">
    <source>
        <dbReference type="SAM" id="Phobius"/>
    </source>
</evidence>
<dbReference type="PANTHER" id="PTHR11782">
    <property type="entry name" value="ADENOSINE/GUANOSINE DIPHOSPHATASE"/>
    <property type="match status" value="1"/>
</dbReference>
<dbReference type="Proteomes" id="UP001222027">
    <property type="component" value="Unassembled WGS sequence"/>
</dbReference>
<dbReference type="Gene3D" id="3.30.420.40">
    <property type="match status" value="1"/>
</dbReference>
<keyword evidence="7" id="KW-1185">Reference proteome</keyword>
<keyword evidence="5" id="KW-0812">Transmembrane</keyword>
<evidence type="ECO:0000256" key="2">
    <source>
        <dbReference type="ARBA" id="ARBA00022801"/>
    </source>
</evidence>
<feature type="binding site" evidence="4">
    <location>
        <begin position="273"/>
        <end position="277"/>
    </location>
    <ligand>
        <name>ATP</name>
        <dbReference type="ChEBI" id="CHEBI:30616"/>
    </ligand>
</feature>
<feature type="active site" description="Proton acceptor" evidence="3">
    <location>
        <position position="242"/>
    </location>
</feature>
<accession>A0AAV8R5K4</accession>
<comment type="caution">
    <text evidence="6">The sequence shown here is derived from an EMBL/GenBank/DDBJ whole genome shotgun (WGS) entry which is preliminary data.</text>
</comment>
<name>A0AAV8R5K4_ENSVE</name>
<dbReference type="Gene3D" id="3.30.420.150">
    <property type="entry name" value="Exopolyphosphatase. Domain 2"/>
    <property type="match status" value="1"/>
</dbReference>